<dbReference type="eggNOG" id="ENOG502SJAC">
    <property type="taxonomic scope" value="Eukaryota"/>
</dbReference>
<organism evidence="1 2">
    <name type="scientific">Leishmania panamensis</name>
    <dbReference type="NCBI Taxonomy" id="5679"/>
    <lineage>
        <taxon>Eukaryota</taxon>
        <taxon>Discoba</taxon>
        <taxon>Euglenozoa</taxon>
        <taxon>Kinetoplastea</taxon>
        <taxon>Metakinetoplastina</taxon>
        <taxon>Trypanosomatida</taxon>
        <taxon>Trypanosomatidae</taxon>
        <taxon>Leishmaniinae</taxon>
        <taxon>Leishmania</taxon>
        <taxon>Leishmania guyanensis species complex</taxon>
    </lineage>
</organism>
<accession>A0A088RY09</accession>
<dbReference type="EMBL" id="CP009401">
    <property type="protein sequence ID" value="AIO00894.2"/>
    <property type="molecule type" value="Genomic_DNA"/>
</dbReference>
<dbReference type="OrthoDB" id="260088at2759"/>
<dbReference type="VEuPathDB" id="TriTrypDB:LPMP_320050"/>
<dbReference type="AlphaFoldDB" id="A0A088RY09"/>
<protein>
    <submittedName>
        <fullName evidence="1">Uncharacterized protein</fullName>
    </submittedName>
</protein>
<sequence>MAFSTLPYITRDVATEPPTAIVIVPCGDQPPEMSSKDEAMFAVTEDCVEPTKGWINREGKPLLTVCFMHSFGKCVGRTNSNPATCFQIHIKANILNSLRKHYINPTRRFFARTVKALLSPELRQLLCMRANKELKVQYLEYRVTDVFPSTGLLQYEEAYRRWLFSADTNAEHAGAIAVLQCLQFSTTGSCSFSTDCPCIHADLKKAQARDPILARALRDISEVTQGLPTVSTRVPRSLQPSCLQSFSPVDGSYAMLADGAQPRNRMVSDSLRDFNTVPAFTLVCGEGESGGCHIQLQMHPHESNASSVRGHASGGHHLSRVSLFTRDEPASETISSKVMPNRAKHHNISSDGKNSSDLVRSSSEEVSGTNHHTGSSGSGRD</sequence>
<dbReference type="GeneID" id="22577746"/>
<gene>
    <name evidence="1" type="ORF">LPMP_320050</name>
</gene>
<evidence type="ECO:0000313" key="2">
    <source>
        <dbReference type="Proteomes" id="UP000063063"/>
    </source>
</evidence>
<proteinExistence type="predicted"/>
<dbReference type="Proteomes" id="UP000063063">
    <property type="component" value="Chromosome 32"/>
</dbReference>
<dbReference type="KEGG" id="lpan:LPMP_320050"/>
<name>A0A088RY09_LEIPA</name>
<reference evidence="1 2" key="1">
    <citation type="journal article" date="2015" name="Sci. Rep.">
        <title>The genome of Leishmania panamensis: insights into genomics of the L. (Viannia) subgenus.</title>
        <authorList>
            <person name="Llanes A."/>
            <person name="Restrepo C.M."/>
            <person name="Vecchio G.D."/>
            <person name="Anguizola F.J."/>
            <person name="Lleonart R."/>
        </authorList>
    </citation>
    <scope>NUCLEOTIDE SEQUENCE [LARGE SCALE GENOMIC DNA]</scope>
    <source>
        <strain evidence="1 2">MHOM/PA/94/PSC-1</strain>
    </source>
</reference>
<keyword evidence="2" id="KW-1185">Reference proteome</keyword>
<evidence type="ECO:0000313" key="1">
    <source>
        <dbReference type="EMBL" id="AIO00894.2"/>
    </source>
</evidence>
<dbReference type="RefSeq" id="XP_010701694.1">
    <property type="nucleotide sequence ID" value="XM_010703392.1"/>
</dbReference>
<dbReference type="VEuPathDB" id="TriTrypDB:LPAL13_320005400"/>